<evidence type="ECO:0000256" key="1">
    <source>
        <dbReference type="ARBA" id="ARBA00022448"/>
    </source>
</evidence>
<dbReference type="PROSITE" id="PS01013">
    <property type="entry name" value="OSBP"/>
    <property type="match status" value="1"/>
</dbReference>
<dbReference type="InterPro" id="IPR018494">
    <property type="entry name" value="Oxysterol-bd_CS"/>
</dbReference>
<evidence type="ECO:0000256" key="3">
    <source>
        <dbReference type="ARBA" id="ARBA00023121"/>
    </source>
</evidence>
<dbReference type="InterPro" id="IPR037239">
    <property type="entry name" value="OSBP_sf"/>
</dbReference>
<evidence type="ECO:0000256" key="6">
    <source>
        <dbReference type="SAM" id="MobiDB-lite"/>
    </source>
</evidence>
<dbReference type="SMART" id="SM00233">
    <property type="entry name" value="PH"/>
    <property type="match status" value="1"/>
</dbReference>
<dbReference type="PROSITE" id="PS50003">
    <property type="entry name" value="PH_DOMAIN"/>
    <property type="match status" value="1"/>
</dbReference>
<dbReference type="Pfam" id="PF01237">
    <property type="entry name" value="Oxysterol_BP"/>
    <property type="match status" value="1"/>
</dbReference>
<protein>
    <recommendedName>
        <fullName evidence="5">Oxysterol-binding protein</fullName>
    </recommendedName>
</protein>
<dbReference type="SUPFAM" id="SSF50729">
    <property type="entry name" value="PH domain-like"/>
    <property type="match status" value="1"/>
</dbReference>
<evidence type="ECO:0000256" key="4">
    <source>
        <dbReference type="RuleBase" id="RU003844"/>
    </source>
</evidence>
<feature type="compositionally biased region" description="Basic and acidic residues" evidence="6">
    <location>
        <begin position="740"/>
        <end position="753"/>
    </location>
</feature>
<dbReference type="InterPro" id="IPR000648">
    <property type="entry name" value="Oxysterol-bd"/>
</dbReference>
<dbReference type="GO" id="GO:0005829">
    <property type="term" value="C:cytosol"/>
    <property type="evidence" value="ECO:0007669"/>
    <property type="project" value="TreeGrafter"/>
</dbReference>
<dbReference type="PANTHER" id="PTHR10972:SF209">
    <property type="entry name" value="OXYSTEROL-BINDING PROTEIN"/>
    <property type="match status" value="1"/>
</dbReference>
<feature type="region of interest" description="Disordered" evidence="6">
    <location>
        <begin position="734"/>
        <end position="761"/>
    </location>
</feature>
<dbReference type="Gene3D" id="3.30.70.3490">
    <property type="match status" value="1"/>
</dbReference>
<reference evidence="8" key="1">
    <citation type="journal article" date="2015" name="Sci. Rep.">
        <title>Tissue- and time-dependent transcription in Ixodes ricinus salivary glands and midguts when blood feeding on the vertebrate host.</title>
        <authorList>
            <person name="Kotsyfakis M."/>
            <person name="Schwarz A."/>
            <person name="Erhart J."/>
            <person name="Ribeiro J.M."/>
        </authorList>
    </citation>
    <scope>NUCLEOTIDE SEQUENCE</scope>
    <source>
        <tissue evidence="8">Salivary gland and midgut</tissue>
    </source>
</reference>
<evidence type="ECO:0000256" key="5">
    <source>
        <dbReference type="RuleBase" id="RU003845"/>
    </source>
</evidence>
<dbReference type="PANTHER" id="PTHR10972">
    <property type="entry name" value="OXYSTEROL-BINDING PROTEIN-RELATED"/>
    <property type="match status" value="1"/>
</dbReference>
<dbReference type="Pfam" id="PF00169">
    <property type="entry name" value="PH"/>
    <property type="match status" value="1"/>
</dbReference>
<keyword evidence="2 5" id="KW-0445">Lipid transport</keyword>
<feature type="region of interest" description="Disordered" evidence="6">
    <location>
        <begin position="642"/>
        <end position="673"/>
    </location>
</feature>
<evidence type="ECO:0000313" key="8">
    <source>
        <dbReference type="EMBL" id="JAB82348.1"/>
    </source>
</evidence>
<keyword evidence="1 5" id="KW-0813">Transport</keyword>
<feature type="compositionally biased region" description="Polar residues" evidence="6">
    <location>
        <begin position="248"/>
        <end position="258"/>
    </location>
</feature>
<sequence length="800" mass="90636">MSSELEQTEAEMKGWLAKWTNYLKGYQKRWFVLSNGLLSYYRNQAEMAHTCRGTISLVSAVIHTEDSCNFVISNGGTQTFHLKASNEIERQKWVTALELAKARAVRMMESEEDEELDMPSQLDKSELLTVLRLLHVKLEDLSMCSDLIAKHGTALQRSLTDLEQLEGGPGPEAAARVRAVNERATLFRITSTAMMNACSEYVQLAQSQGRKWVRMLQHEHEQCLRLQEMVEQLAKQHSHLERAAKEASQPSQHNSSSAHSDEDEFFDAPEHSAADFVVSIPNKGHRRTASGLSLASEGGASQNAASDTDSEQETGQETGVIRRRTATAVHAAPREGADPPGDPVVRRERRTRVPEKPNCSLSLWSIMKNCIGKELTKIPMPVNFNEPLSTLQRLTEDYEYSELLDRAAKCNDPAVQLVYIAAFAVSSYATTSNRTGKPFNPLLGETYELIREEVGFRMVCEQVSHHPPVSAFHAESPHFKVHGSVYPKLKFWGKSIEIKPEGHLCVTLLSHGEKYTWANVNCCIHNIIVGKLWFEQYGLMEITCHKTHLTSALTFKQAGWFFKDLHRIEGFVYDKHKTKQRFLYGKWTDYLKSAPVAEYEEYMQTHNFRAPDHPGPPPPPGGGASPAHTPKRMYAKLNSLTRSLTGGSQGEPPKSPEPCELDEGEIPKSDSTYSLDIPNSRLLWQATPRPDYSPEYYHFTLFAMALNEMEEGMPERLPRTDCRLRPDMRRLEAGDLDGAAAEKNRLEEKQREARKQRKKHKDGWEPRWFKLGKGAYSSADEWQFTGAYWDRDFSNSPDIF</sequence>
<name>V5I3D4_IXORI</name>
<dbReference type="GO" id="GO:0006869">
    <property type="term" value="P:lipid transport"/>
    <property type="evidence" value="ECO:0007669"/>
    <property type="project" value="UniProtKB-KW"/>
</dbReference>
<accession>V5I3D4</accession>
<comment type="similarity">
    <text evidence="4">Belongs to the OSBP family.</text>
</comment>
<evidence type="ECO:0000259" key="7">
    <source>
        <dbReference type="PROSITE" id="PS50003"/>
    </source>
</evidence>
<dbReference type="Gene3D" id="2.30.29.30">
    <property type="entry name" value="Pleckstrin-homology domain (PH domain)/Phosphotyrosine-binding domain (PTB)"/>
    <property type="match status" value="1"/>
</dbReference>
<dbReference type="SUPFAM" id="SSF144000">
    <property type="entry name" value="Oxysterol-binding protein-like"/>
    <property type="match status" value="1"/>
</dbReference>
<organism evidence="8">
    <name type="scientific">Ixodes ricinus</name>
    <name type="common">Common tick</name>
    <name type="synonym">Acarus ricinus</name>
    <dbReference type="NCBI Taxonomy" id="34613"/>
    <lineage>
        <taxon>Eukaryota</taxon>
        <taxon>Metazoa</taxon>
        <taxon>Ecdysozoa</taxon>
        <taxon>Arthropoda</taxon>
        <taxon>Chelicerata</taxon>
        <taxon>Arachnida</taxon>
        <taxon>Acari</taxon>
        <taxon>Parasitiformes</taxon>
        <taxon>Ixodida</taxon>
        <taxon>Ixodoidea</taxon>
        <taxon>Ixodidae</taxon>
        <taxon>Ixodinae</taxon>
        <taxon>Ixodes</taxon>
    </lineage>
</organism>
<dbReference type="GO" id="GO:0032934">
    <property type="term" value="F:sterol binding"/>
    <property type="evidence" value="ECO:0007669"/>
    <property type="project" value="TreeGrafter"/>
</dbReference>
<evidence type="ECO:0000256" key="2">
    <source>
        <dbReference type="ARBA" id="ARBA00023055"/>
    </source>
</evidence>
<dbReference type="EMBL" id="GANP01002120">
    <property type="protein sequence ID" value="JAB82348.1"/>
    <property type="molecule type" value="mRNA"/>
</dbReference>
<dbReference type="GO" id="GO:0097038">
    <property type="term" value="C:perinuclear endoplasmic reticulum"/>
    <property type="evidence" value="ECO:0007669"/>
    <property type="project" value="TreeGrafter"/>
</dbReference>
<dbReference type="GO" id="GO:0005886">
    <property type="term" value="C:plasma membrane"/>
    <property type="evidence" value="ECO:0007669"/>
    <property type="project" value="TreeGrafter"/>
</dbReference>
<dbReference type="InterPro" id="IPR011993">
    <property type="entry name" value="PH-like_dom_sf"/>
</dbReference>
<feature type="region of interest" description="Disordered" evidence="6">
    <location>
        <begin position="237"/>
        <end position="264"/>
    </location>
</feature>
<keyword evidence="3" id="KW-0446">Lipid-binding</keyword>
<proteinExistence type="evidence at transcript level"/>
<dbReference type="CDD" id="cd13284">
    <property type="entry name" value="PH_OSBP_ORP4"/>
    <property type="match status" value="1"/>
</dbReference>
<dbReference type="InterPro" id="IPR001849">
    <property type="entry name" value="PH_domain"/>
</dbReference>
<feature type="region of interest" description="Disordered" evidence="6">
    <location>
        <begin position="607"/>
        <end position="630"/>
    </location>
</feature>
<dbReference type="FunFam" id="2.40.160.120:FF:000005">
    <property type="entry name" value="Oxysterol-binding protein"/>
    <property type="match status" value="1"/>
</dbReference>
<feature type="compositionally biased region" description="Low complexity" evidence="6">
    <location>
        <begin position="289"/>
        <end position="301"/>
    </location>
</feature>
<dbReference type="FunFam" id="2.30.29.30:FF:000256">
    <property type="entry name" value="Oxysterol-binding protein"/>
    <property type="match status" value="1"/>
</dbReference>
<dbReference type="AlphaFoldDB" id="V5I3D4"/>
<feature type="region of interest" description="Disordered" evidence="6">
    <location>
        <begin position="286"/>
        <end position="352"/>
    </location>
</feature>
<feature type="domain" description="PH" evidence="7">
    <location>
        <begin position="9"/>
        <end position="102"/>
    </location>
</feature>
<dbReference type="Gene3D" id="2.40.160.120">
    <property type="match status" value="1"/>
</dbReference>
<dbReference type="FunFam" id="3.30.70.3490:FF:000015">
    <property type="entry name" value="Oxysterol-binding protein"/>
    <property type="match status" value="1"/>
</dbReference>